<dbReference type="PANTHER" id="PTHR42953">
    <property type="entry name" value="HIGH-AFFINITY ZINC UPTAKE SYSTEM PROTEIN ZNUA-RELATED"/>
    <property type="match status" value="1"/>
</dbReference>
<evidence type="ECO:0000313" key="7">
    <source>
        <dbReference type="EMBL" id="ROO83690.1"/>
    </source>
</evidence>
<feature type="chain" id="PRO_5038773608" evidence="6">
    <location>
        <begin position="20"/>
        <end position="318"/>
    </location>
</feature>
<comment type="similarity">
    <text evidence="1 4">Belongs to the bacterial solute-binding protein 9 family.</text>
</comment>
<keyword evidence="2 4" id="KW-0813">Transport</keyword>
<sequence length="318" mass="33117">MKRPLLTSAVLSGLFLATAACGGTGAGADGDRTTVTASFYPMAWLAERVGGDHVAVTALTSPGAEPHDLELSPRQIGELSETGLALYVKDLQPAVDDAIAQHAADRALDAGSVVDLLPSDGHAHEDEHTGGGEDAHAGEEGHAHEGEHDPHFWTDPSRMATVATALGDRLAEADPGNAADYKANAQKTADELTALDGEFKDGLASCEDRTIVTGHTAFTYLADRYDLEQVGVSGLDPEAEPSPRRLAELVERIRSSGVRTVFTETLASPKVAQTLADSAGVKTAVLDPVEGVAEGSADDYLSLQRANLAALRTALSCS</sequence>
<name>A0A3N1CQV5_9ACTN</name>
<dbReference type="SUPFAM" id="SSF53807">
    <property type="entry name" value="Helical backbone' metal receptor"/>
    <property type="match status" value="1"/>
</dbReference>
<evidence type="ECO:0000256" key="5">
    <source>
        <dbReference type="SAM" id="MobiDB-lite"/>
    </source>
</evidence>
<feature type="signal peptide" evidence="6">
    <location>
        <begin position="1"/>
        <end position="19"/>
    </location>
</feature>
<dbReference type="GO" id="GO:0046872">
    <property type="term" value="F:metal ion binding"/>
    <property type="evidence" value="ECO:0007669"/>
    <property type="project" value="InterPro"/>
</dbReference>
<feature type="region of interest" description="Disordered" evidence="5">
    <location>
        <begin position="116"/>
        <end position="155"/>
    </location>
</feature>
<evidence type="ECO:0000256" key="6">
    <source>
        <dbReference type="SAM" id="SignalP"/>
    </source>
</evidence>
<dbReference type="Gene3D" id="3.40.50.1980">
    <property type="entry name" value="Nitrogenase molybdenum iron protein domain"/>
    <property type="match status" value="2"/>
</dbReference>
<dbReference type="PROSITE" id="PS51257">
    <property type="entry name" value="PROKAR_LIPOPROTEIN"/>
    <property type="match status" value="1"/>
</dbReference>
<dbReference type="Proteomes" id="UP000272400">
    <property type="component" value="Unassembled WGS sequence"/>
</dbReference>
<dbReference type="InterPro" id="IPR006128">
    <property type="entry name" value="Lipoprotein_PsaA-like"/>
</dbReference>
<protein>
    <submittedName>
        <fullName evidence="7">Zinc transport system substrate-binding protein</fullName>
    </submittedName>
</protein>
<comment type="caution">
    <text evidence="7">The sequence shown here is derived from an EMBL/GenBank/DDBJ whole genome shotgun (WGS) entry which is preliminary data.</text>
</comment>
<dbReference type="RefSeq" id="WP_123663038.1">
    <property type="nucleotide sequence ID" value="NZ_RJKE01000001.1"/>
</dbReference>
<dbReference type="OrthoDB" id="9810636at2"/>
<evidence type="ECO:0000256" key="1">
    <source>
        <dbReference type="ARBA" id="ARBA00011028"/>
    </source>
</evidence>
<evidence type="ECO:0000256" key="4">
    <source>
        <dbReference type="RuleBase" id="RU003512"/>
    </source>
</evidence>
<dbReference type="Pfam" id="PF01297">
    <property type="entry name" value="ZnuA"/>
    <property type="match status" value="1"/>
</dbReference>
<evidence type="ECO:0000256" key="2">
    <source>
        <dbReference type="ARBA" id="ARBA00022448"/>
    </source>
</evidence>
<accession>A0A3N1CQV5</accession>
<dbReference type="InterPro" id="IPR006127">
    <property type="entry name" value="ZnuA-like"/>
</dbReference>
<dbReference type="EMBL" id="RJKE01000001">
    <property type="protein sequence ID" value="ROO83690.1"/>
    <property type="molecule type" value="Genomic_DNA"/>
</dbReference>
<reference evidence="7 8" key="1">
    <citation type="submission" date="2018-11" db="EMBL/GenBank/DDBJ databases">
        <title>Sequencing the genomes of 1000 actinobacteria strains.</title>
        <authorList>
            <person name="Klenk H.-P."/>
        </authorList>
    </citation>
    <scope>NUCLEOTIDE SEQUENCE [LARGE SCALE GENOMIC DNA]</scope>
    <source>
        <strain evidence="7 8">DSM 44254</strain>
    </source>
</reference>
<keyword evidence="3 6" id="KW-0732">Signal</keyword>
<dbReference type="GO" id="GO:0030001">
    <property type="term" value="P:metal ion transport"/>
    <property type="evidence" value="ECO:0007669"/>
    <property type="project" value="InterPro"/>
</dbReference>
<dbReference type="InterPro" id="IPR050492">
    <property type="entry name" value="Bact_metal-bind_prot9"/>
</dbReference>
<organism evidence="7 8">
    <name type="scientific">Actinocorallia herbida</name>
    <dbReference type="NCBI Taxonomy" id="58109"/>
    <lineage>
        <taxon>Bacteria</taxon>
        <taxon>Bacillati</taxon>
        <taxon>Actinomycetota</taxon>
        <taxon>Actinomycetes</taxon>
        <taxon>Streptosporangiales</taxon>
        <taxon>Thermomonosporaceae</taxon>
        <taxon>Actinocorallia</taxon>
    </lineage>
</organism>
<dbReference type="GO" id="GO:0007155">
    <property type="term" value="P:cell adhesion"/>
    <property type="evidence" value="ECO:0007669"/>
    <property type="project" value="InterPro"/>
</dbReference>
<keyword evidence="8" id="KW-1185">Reference proteome</keyword>
<dbReference type="AlphaFoldDB" id="A0A3N1CQV5"/>
<dbReference type="PANTHER" id="PTHR42953:SF3">
    <property type="entry name" value="HIGH-AFFINITY ZINC UPTAKE SYSTEM PROTEIN ZNUA"/>
    <property type="match status" value="1"/>
</dbReference>
<evidence type="ECO:0000313" key="8">
    <source>
        <dbReference type="Proteomes" id="UP000272400"/>
    </source>
</evidence>
<dbReference type="PRINTS" id="PR00690">
    <property type="entry name" value="ADHESNFAMILY"/>
</dbReference>
<feature type="compositionally biased region" description="Basic and acidic residues" evidence="5">
    <location>
        <begin position="121"/>
        <end position="152"/>
    </location>
</feature>
<evidence type="ECO:0000256" key="3">
    <source>
        <dbReference type="ARBA" id="ARBA00022729"/>
    </source>
</evidence>
<proteinExistence type="inferred from homology"/>
<gene>
    <name evidence="7" type="ORF">EDD29_1197</name>
</gene>